<gene>
    <name evidence="7" type="ORF">SAMN05216369_3139</name>
</gene>
<feature type="domain" description="p-hydroxybenzoic acid efflux pump subunit AaeA-like beta-barrel" evidence="6">
    <location>
        <begin position="252"/>
        <end position="344"/>
    </location>
</feature>
<keyword evidence="8" id="KW-1185">Reference proteome</keyword>
<keyword evidence="4" id="KW-0472">Membrane</keyword>
<evidence type="ECO:0000259" key="5">
    <source>
        <dbReference type="Pfam" id="PF25917"/>
    </source>
</evidence>
<dbReference type="AlphaFoldDB" id="A0A1M6VED6"/>
<sequence length="380" mass="41915">MCDNNYRSSGKLIGNESGLVNSRFILLTVIPLAVILIATVIYLLGGRYVETENAYVRADMVSVVPEVSGTVLNVAVKENQNVKTGDLLFEIDPQRYRIALDQAESERAEVQTQIETMKASYREKQQELSVARNNQAFSQREYERQGELARKRAVSESVLDSYRHKMELAEQQVLQVHMGLERIKAGLIGDPDIAVEEHPLYRKAQSALEAARKDLDDTRVLARFDGIASKTPVEGQYANPSRAAMSLVSVASVWVEANLKETQLTHIQPGQKVEVEVDAYPDYSWHGRVGSIAGAAGSEFSVLPAQNATGNWVKVVQRIPVRVELENTPDAPRLLSGMSVMVSIDTGAQSRGPAFMQPLTSWIQRVFGVDAAPEMAGDSE</sequence>
<keyword evidence="4" id="KW-0812">Transmembrane</keyword>
<comment type="similarity">
    <text evidence="2">Belongs to the membrane fusion protein (MFP) (TC 8.A.1) family.</text>
</comment>
<keyword evidence="3" id="KW-0175">Coiled coil</keyword>
<evidence type="ECO:0000313" key="7">
    <source>
        <dbReference type="EMBL" id="SHK79646.1"/>
    </source>
</evidence>
<evidence type="ECO:0000256" key="2">
    <source>
        <dbReference type="ARBA" id="ARBA00009477"/>
    </source>
</evidence>
<dbReference type="SUPFAM" id="SSF111369">
    <property type="entry name" value="HlyD-like secretion proteins"/>
    <property type="match status" value="1"/>
</dbReference>
<dbReference type="Gene3D" id="2.40.50.100">
    <property type="match status" value="1"/>
</dbReference>
<dbReference type="Pfam" id="PF25963">
    <property type="entry name" value="Beta-barrel_AAEA"/>
    <property type="match status" value="1"/>
</dbReference>
<protein>
    <submittedName>
        <fullName evidence="7">Membrane fusion protein, multidrug efflux system</fullName>
    </submittedName>
</protein>
<keyword evidence="4" id="KW-1133">Transmembrane helix</keyword>
<dbReference type="Proteomes" id="UP000184497">
    <property type="component" value="Unassembled WGS sequence"/>
</dbReference>
<evidence type="ECO:0000256" key="4">
    <source>
        <dbReference type="SAM" id="Phobius"/>
    </source>
</evidence>
<dbReference type="OrthoDB" id="9811754at2"/>
<reference evidence="8" key="1">
    <citation type="submission" date="2016-11" db="EMBL/GenBank/DDBJ databases">
        <authorList>
            <person name="Varghese N."/>
            <person name="Submissions S."/>
        </authorList>
    </citation>
    <scope>NUCLEOTIDE SEQUENCE [LARGE SCALE GENOMIC DNA]</scope>
    <source>
        <strain evidence="8">CGMCC 1.10835</strain>
    </source>
</reference>
<dbReference type="InterPro" id="IPR058634">
    <property type="entry name" value="AaeA-lik-b-barrel"/>
</dbReference>
<evidence type="ECO:0000256" key="3">
    <source>
        <dbReference type="SAM" id="Coils"/>
    </source>
</evidence>
<dbReference type="PANTHER" id="PTHR30386:SF19">
    <property type="entry name" value="MULTIDRUG EXPORT PROTEIN EMRA-RELATED"/>
    <property type="match status" value="1"/>
</dbReference>
<proteinExistence type="inferred from homology"/>
<evidence type="ECO:0000259" key="6">
    <source>
        <dbReference type="Pfam" id="PF25963"/>
    </source>
</evidence>
<comment type="subcellular location">
    <subcellularLocation>
        <location evidence="1">Cell envelope</location>
    </subcellularLocation>
</comment>
<dbReference type="EMBL" id="FRAQ01000004">
    <property type="protein sequence ID" value="SHK79646.1"/>
    <property type="molecule type" value="Genomic_DNA"/>
</dbReference>
<dbReference type="InterPro" id="IPR050739">
    <property type="entry name" value="MFP"/>
</dbReference>
<dbReference type="GO" id="GO:0030313">
    <property type="term" value="C:cell envelope"/>
    <property type="evidence" value="ECO:0007669"/>
    <property type="project" value="UniProtKB-SubCell"/>
</dbReference>
<name>A0A1M6VED6_9GAMM</name>
<dbReference type="InterPro" id="IPR058625">
    <property type="entry name" value="MdtA-like_BSH"/>
</dbReference>
<feature type="transmembrane region" description="Helical" evidence="4">
    <location>
        <begin position="24"/>
        <end position="44"/>
    </location>
</feature>
<accession>A0A1M6VED6</accession>
<organism evidence="7 8">
    <name type="scientific">Marinobacter antarcticus</name>
    <dbReference type="NCBI Taxonomy" id="564117"/>
    <lineage>
        <taxon>Bacteria</taxon>
        <taxon>Pseudomonadati</taxon>
        <taxon>Pseudomonadota</taxon>
        <taxon>Gammaproteobacteria</taxon>
        <taxon>Pseudomonadales</taxon>
        <taxon>Marinobacteraceae</taxon>
        <taxon>Marinobacter</taxon>
    </lineage>
</organism>
<dbReference type="Gene3D" id="2.40.30.170">
    <property type="match status" value="1"/>
</dbReference>
<dbReference type="Pfam" id="PF25917">
    <property type="entry name" value="BSH_RND"/>
    <property type="match status" value="1"/>
</dbReference>
<dbReference type="PANTHER" id="PTHR30386">
    <property type="entry name" value="MEMBRANE FUSION SUBUNIT OF EMRAB-TOLC MULTIDRUG EFFLUX PUMP"/>
    <property type="match status" value="1"/>
</dbReference>
<dbReference type="STRING" id="564117.SAMN05216369_3139"/>
<feature type="domain" description="Multidrug resistance protein MdtA-like barrel-sandwich hybrid" evidence="5">
    <location>
        <begin position="60"/>
        <end position="241"/>
    </location>
</feature>
<feature type="coiled-coil region" evidence="3">
    <location>
        <begin position="100"/>
        <end position="134"/>
    </location>
</feature>
<dbReference type="GO" id="GO:0055085">
    <property type="term" value="P:transmembrane transport"/>
    <property type="evidence" value="ECO:0007669"/>
    <property type="project" value="InterPro"/>
</dbReference>
<evidence type="ECO:0000256" key="1">
    <source>
        <dbReference type="ARBA" id="ARBA00004196"/>
    </source>
</evidence>
<evidence type="ECO:0000313" key="8">
    <source>
        <dbReference type="Proteomes" id="UP000184497"/>
    </source>
</evidence>